<dbReference type="EMBL" id="LR590484">
    <property type="protein sequence ID" value="VTR29321.1"/>
    <property type="molecule type" value="Genomic_DNA"/>
</dbReference>
<dbReference type="KEGG" id="stha:NCTC11429_00398"/>
<proteinExistence type="predicted"/>
<name>A0A4U9UIY5_9SPHI</name>
<dbReference type="Pfam" id="PF20391">
    <property type="entry name" value="DUF6686"/>
    <property type="match status" value="1"/>
</dbReference>
<organism evidence="1 2">
    <name type="scientific">Sphingobacterium thalpophilum</name>
    <dbReference type="NCBI Taxonomy" id="259"/>
    <lineage>
        <taxon>Bacteria</taxon>
        <taxon>Pseudomonadati</taxon>
        <taxon>Bacteroidota</taxon>
        <taxon>Sphingobacteriia</taxon>
        <taxon>Sphingobacteriales</taxon>
        <taxon>Sphingobacteriaceae</taxon>
        <taxon>Sphingobacterium</taxon>
    </lineage>
</organism>
<dbReference type="AlphaFoldDB" id="A0A4U9UIY5"/>
<gene>
    <name evidence="1" type="ORF">NCTC11429_00398</name>
</gene>
<dbReference type="STRING" id="1123265.GCA_000686625_03210"/>
<sequence length="134" mass="15271">MGSQMIRGIEMSELVCPLANVEEVFSTAAGTVYQCSRKNCFWLAYNNSTTSFSVSDFLKFKKRIDTIDVERMLNDTTRSSDFEIVMPFRTERCFILSVENILELRELLDGAKFMIELNSVVRTCLQVSPFAVLA</sequence>
<accession>A0A4U9UIY5</accession>
<dbReference type="InterPro" id="IPR046508">
    <property type="entry name" value="DUF6686"/>
</dbReference>
<protein>
    <submittedName>
        <fullName evidence="1">Uncharacterized protein</fullName>
    </submittedName>
</protein>
<evidence type="ECO:0000313" key="1">
    <source>
        <dbReference type="EMBL" id="VTR29321.1"/>
    </source>
</evidence>
<dbReference type="Proteomes" id="UP000308196">
    <property type="component" value="Chromosome"/>
</dbReference>
<evidence type="ECO:0000313" key="2">
    <source>
        <dbReference type="Proteomes" id="UP000308196"/>
    </source>
</evidence>
<reference evidence="1 2" key="1">
    <citation type="submission" date="2019-05" db="EMBL/GenBank/DDBJ databases">
        <authorList>
            <consortium name="Pathogen Informatics"/>
        </authorList>
    </citation>
    <scope>NUCLEOTIDE SEQUENCE [LARGE SCALE GENOMIC DNA]</scope>
    <source>
        <strain evidence="1 2">NCTC11429</strain>
    </source>
</reference>